<keyword evidence="4" id="KW-1185">Reference proteome</keyword>
<proteinExistence type="predicted"/>
<name>A0A9D4JYB1_DREPO</name>
<evidence type="ECO:0000313" key="4">
    <source>
        <dbReference type="Proteomes" id="UP000828390"/>
    </source>
</evidence>
<comment type="caution">
    <text evidence="2">The sequence shown here is derived from an EMBL/GenBank/DDBJ whole genome shotgun (WGS) entry which is preliminary data.</text>
</comment>
<feature type="region of interest" description="Disordered" evidence="1">
    <location>
        <begin position="1"/>
        <end position="26"/>
    </location>
</feature>
<reference evidence="2" key="1">
    <citation type="journal article" date="2019" name="bioRxiv">
        <title>The Genome of the Zebra Mussel, Dreissena polymorpha: A Resource for Invasive Species Research.</title>
        <authorList>
            <person name="McCartney M.A."/>
            <person name="Auch B."/>
            <person name="Kono T."/>
            <person name="Mallez S."/>
            <person name="Zhang Y."/>
            <person name="Obille A."/>
            <person name="Becker A."/>
            <person name="Abrahante J.E."/>
            <person name="Garbe J."/>
            <person name="Badalamenti J.P."/>
            <person name="Herman A."/>
            <person name="Mangelson H."/>
            <person name="Liachko I."/>
            <person name="Sullivan S."/>
            <person name="Sone E.D."/>
            <person name="Koren S."/>
            <person name="Silverstein K.A.T."/>
            <person name="Beckman K.B."/>
            <person name="Gohl D.M."/>
        </authorList>
    </citation>
    <scope>NUCLEOTIDE SEQUENCE</scope>
    <source>
        <strain evidence="2">Duluth1</strain>
        <tissue evidence="2">Whole animal</tissue>
    </source>
</reference>
<sequence length="109" mass="12044">MGSGRPGNTERFSGDDEDTPGPKAAFRFEGGEQASRHSLMWLPVNYIALCSQGTVQSPCKHRWGRSPIYGEAIFIGRLFKAFRRGSVGRLCACLESGYSRLTIGKMTRL</sequence>
<dbReference type="EMBL" id="JAIWYP010000005">
    <property type="protein sequence ID" value="KAH3829294.1"/>
    <property type="molecule type" value="Genomic_DNA"/>
</dbReference>
<evidence type="ECO:0000313" key="3">
    <source>
        <dbReference type="EMBL" id="KAH3829294.1"/>
    </source>
</evidence>
<gene>
    <name evidence="2" type="ORF">DPMN_131260</name>
    <name evidence="3" type="ORF">DPMN_131289</name>
</gene>
<evidence type="ECO:0000313" key="2">
    <source>
        <dbReference type="EMBL" id="KAH3829265.1"/>
    </source>
</evidence>
<protein>
    <submittedName>
        <fullName evidence="2">Uncharacterized protein</fullName>
    </submittedName>
</protein>
<dbReference type="Proteomes" id="UP000828390">
    <property type="component" value="Unassembled WGS sequence"/>
</dbReference>
<evidence type="ECO:0000256" key="1">
    <source>
        <dbReference type="SAM" id="MobiDB-lite"/>
    </source>
</evidence>
<dbReference type="AlphaFoldDB" id="A0A9D4JYB1"/>
<dbReference type="EMBL" id="JAIWYP010000005">
    <property type="protein sequence ID" value="KAH3829265.1"/>
    <property type="molecule type" value="Genomic_DNA"/>
</dbReference>
<organism evidence="2 4">
    <name type="scientific">Dreissena polymorpha</name>
    <name type="common">Zebra mussel</name>
    <name type="synonym">Mytilus polymorpha</name>
    <dbReference type="NCBI Taxonomy" id="45954"/>
    <lineage>
        <taxon>Eukaryota</taxon>
        <taxon>Metazoa</taxon>
        <taxon>Spiralia</taxon>
        <taxon>Lophotrochozoa</taxon>
        <taxon>Mollusca</taxon>
        <taxon>Bivalvia</taxon>
        <taxon>Autobranchia</taxon>
        <taxon>Heteroconchia</taxon>
        <taxon>Euheterodonta</taxon>
        <taxon>Imparidentia</taxon>
        <taxon>Neoheterodontei</taxon>
        <taxon>Myida</taxon>
        <taxon>Dreissenoidea</taxon>
        <taxon>Dreissenidae</taxon>
        <taxon>Dreissena</taxon>
    </lineage>
</organism>
<reference evidence="2" key="2">
    <citation type="submission" date="2020-11" db="EMBL/GenBank/DDBJ databases">
        <authorList>
            <person name="McCartney M.A."/>
            <person name="Auch B."/>
            <person name="Kono T."/>
            <person name="Mallez S."/>
            <person name="Becker A."/>
            <person name="Gohl D.M."/>
            <person name="Silverstein K.A.T."/>
            <person name="Koren S."/>
            <person name="Bechman K.B."/>
            <person name="Herman A."/>
            <person name="Abrahante J.E."/>
            <person name="Garbe J."/>
        </authorList>
    </citation>
    <scope>NUCLEOTIDE SEQUENCE</scope>
    <source>
        <strain evidence="2">Duluth1</strain>
        <tissue evidence="2">Whole animal</tissue>
    </source>
</reference>
<accession>A0A9D4JYB1</accession>